<feature type="coiled-coil region" evidence="5">
    <location>
        <begin position="1740"/>
        <end position="1774"/>
    </location>
</feature>
<evidence type="ECO:0000256" key="4">
    <source>
        <dbReference type="ARBA" id="ARBA00022840"/>
    </source>
</evidence>
<dbReference type="Gene3D" id="3.40.50.300">
    <property type="entry name" value="P-loop containing nucleotide triphosphate hydrolases"/>
    <property type="match status" value="2"/>
</dbReference>
<evidence type="ECO:0000256" key="1">
    <source>
        <dbReference type="ARBA" id="ARBA00022741"/>
    </source>
</evidence>
<dbReference type="InterPro" id="IPR014017">
    <property type="entry name" value="DNA_helicase_UvrD-like_C"/>
</dbReference>
<keyword evidence="8" id="KW-1185">Reference proteome</keyword>
<organism evidence="7 8">
    <name type="scientific">Ambispora leptoticha</name>
    <dbReference type="NCBI Taxonomy" id="144679"/>
    <lineage>
        <taxon>Eukaryota</taxon>
        <taxon>Fungi</taxon>
        <taxon>Fungi incertae sedis</taxon>
        <taxon>Mucoromycota</taxon>
        <taxon>Glomeromycotina</taxon>
        <taxon>Glomeromycetes</taxon>
        <taxon>Archaeosporales</taxon>
        <taxon>Ambisporaceae</taxon>
        <taxon>Ambispora</taxon>
    </lineage>
</organism>
<comment type="caution">
    <text evidence="7">The sequence shown here is derived from an EMBL/GenBank/DDBJ whole genome shotgun (WGS) entry which is preliminary data.</text>
</comment>
<evidence type="ECO:0000256" key="5">
    <source>
        <dbReference type="SAM" id="Coils"/>
    </source>
</evidence>
<keyword evidence="3" id="KW-0347">Helicase</keyword>
<feature type="domain" description="UvrD-like helicase C-terminal" evidence="6">
    <location>
        <begin position="682"/>
        <end position="773"/>
    </location>
</feature>
<dbReference type="GO" id="GO:0005524">
    <property type="term" value="F:ATP binding"/>
    <property type="evidence" value="ECO:0007669"/>
    <property type="project" value="UniProtKB-KW"/>
</dbReference>
<evidence type="ECO:0000313" key="8">
    <source>
        <dbReference type="Proteomes" id="UP000789508"/>
    </source>
</evidence>
<sequence length="1814" mass="213328">MEEETANINRTPLEHIFRLPFEFDENDRLGPWDILISEDAIKYISHLESLPMIENVMKNLRKISSGTWNKHRLNNMISSFSIPVYELELHDHDVLKIIWQVDSGFSVRSYLLTQIVKVWTITDSRDQIDKTLNNLRMLHQVYTDEQSYRCTIRQIGKNGIILPKIFEEGEKKSTENKFYSSRMDDERLLEVHKMLVTNKFIPLSKNLFKSAIMGGNGFTFQVSKVEHEIINNPTSTIIVGRSGTGKTTCIVFRLFASYINNSSYPFYKTPFSTVNNDEDISHKRQIFITVSHNLCRRVKEHFYKLQESAILAKTEISIDQFRNYLRKKEEESRDADTNNNILCEEDEDEDLNSIPNSFSRLTEDHFPLFITYKKFSKMLEGTYEIDVRKFVQQQDFDDNVEDTHSDEEGDHNLSLFNRSHFVDYDAFKERYWKCFDDNKLNRELVYSEFSVIKGSNPEGKYLSRTEYQTISTKKYPVFCHNRDKIYDLFLQYEKKKKRNGDYDSIDRTLAILRCAKEKEIEGLHIHEIYIDECQDNQIVDFGLIFKIFDRVDSIFLAGDIAQCIAKGSSFRFQDIRSLIYKWELNRIQANNIRRSDIKPNQFELNINYRSHSGILRLAASIIDLIERFFPESIDRLPREHSEVGGPRPIVFKGFQDKTYFDVFSVGKTAENNNVFGAEQVIIVRDEESKSLINKEIGIVMTVYEAKGMEFNDVLLYNFFTNSPGRQKWRLILSALENQHKGIQTFSHEKHYILSSELKHLYVAITRARRHIWIFDEKNEYIEPICKYWEHNELVKVIQSEVETITFSTLGEESSSTEWDKKGKKLFELRQYEQAIFCFKKSENSDNLKIAEAYHLQQIARASINYSDRDTIISNFSRAAGAFLECARLTRAALCYEDIDMYEKAAEVYKNSNMFEDAARCFLKVRKFEDAGKYFKRANKYTDSVDAYNKGRCYEKIIKLMQREKIDEEVFNCILRLINIHYRKEKDREMSEKALSVFAREEQINFLQELYYEEFLEFCEKNVDLFRVVVEDSRSRGRFSVAVDMFPRMVYKFPCLINDEEDTIEYLRCCLYLCRVKVLDFVNPNFAELKDRLLMANNIITKIKLQDWKRSEEGRNLKEEFQLYLAYLNSDLDEIRKLMQSFNKRGDRVIEFRAIIIRLHISSSDVQAENWQERLQCLLRICELAFLFIAPQDYENKTKIHQDFQDIFVVDKVEKHPYKRKISFDNHLIHILNQNYQNNAEISDGWHAYDEKILNLAISQFLASYIYKHILEAVQKDRKIQNISSELCFKIKHNHRKHHVISTPSILRKHFSSARLQYNVREQLYALYNGLTYIAHKIWLPHVIDNCNDLSVMLKCMLFLHKLQDYGGIKNFDQEMSQKIIWQPKKLPIGFVYHLGYDEAVPVGRRLSLFFSNLSSNRVLNAIMHVKTFIQYTIDNSKLTNINTPDTLGELISLMEFKTSLLFAAGPGYCDFCLPQAYLVNYFNAFTAKPLVPHQHSYNRSRYLTEIKSSIDQVQQLLNLIFTEQVYLTNILRLIRLLVLICINEPTSANKVFDLFVHWYNDKVFSPKLLKYLNKSSMDRLAIILHDDLKETDCESLVIVHYHSEASSKFSDLEKHGIVKLKYTSVKEFHIALKQIVSSKVTEKSTFSNIPINQLSWKPNDYKQNNEKFPISNEAQVLNKETQVNKSAKDGPILEKISNEMIIFCKDELLWKVATENKGKEIVNEYHTLLKDLIVKNIVDLREVQGKMDSTKIKLQKAINNCNSDDQKIDELLDELEYVSMRDAKFTVNIREYDNASRGKHRVAEKRIANVQQTT</sequence>
<dbReference type="Pfam" id="PF13361">
    <property type="entry name" value="UvrD_C"/>
    <property type="match status" value="1"/>
</dbReference>
<accession>A0A9N8VY99</accession>
<protein>
    <submittedName>
        <fullName evidence="7">12444_t:CDS:1</fullName>
    </submittedName>
</protein>
<dbReference type="SUPFAM" id="SSF52540">
    <property type="entry name" value="P-loop containing nucleoside triphosphate hydrolases"/>
    <property type="match status" value="1"/>
</dbReference>
<dbReference type="SUPFAM" id="SSF48452">
    <property type="entry name" value="TPR-like"/>
    <property type="match status" value="1"/>
</dbReference>
<dbReference type="Proteomes" id="UP000789508">
    <property type="component" value="Unassembled WGS sequence"/>
</dbReference>
<evidence type="ECO:0000259" key="6">
    <source>
        <dbReference type="Pfam" id="PF13361"/>
    </source>
</evidence>
<dbReference type="OrthoDB" id="3156807at2759"/>
<dbReference type="PANTHER" id="PTHR21529">
    <property type="entry name" value="MAMMARY TURMOR VIRUS RECEPTOR HOMOLOG 1, 2 MTVR1, 2"/>
    <property type="match status" value="1"/>
</dbReference>
<dbReference type="EMBL" id="CAJVPS010000239">
    <property type="protein sequence ID" value="CAG8468533.1"/>
    <property type="molecule type" value="Genomic_DNA"/>
</dbReference>
<gene>
    <name evidence="7" type="ORF">ALEPTO_LOCUS1897</name>
</gene>
<keyword evidence="2" id="KW-0378">Hydrolase</keyword>
<evidence type="ECO:0000313" key="7">
    <source>
        <dbReference type="EMBL" id="CAG8468533.1"/>
    </source>
</evidence>
<evidence type="ECO:0000256" key="3">
    <source>
        <dbReference type="ARBA" id="ARBA00022806"/>
    </source>
</evidence>
<reference evidence="7" key="1">
    <citation type="submission" date="2021-06" db="EMBL/GenBank/DDBJ databases">
        <authorList>
            <person name="Kallberg Y."/>
            <person name="Tangrot J."/>
            <person name="Rosling A."/>
        </authorList>
    </citation>
    <scope>NUCLEOTIDE SEQUENCE</scope>
    <source>
        <strain evidence="7">FL130A</strain>
    </source>
</reference>
<proteinExistence type="predicted"/>
<keyword evidence="1" id="KW-0547">Nucleotide-binding</keyword>
<dbReference type="GO" id="GO:0004386">
    <property type="term" value="F:helicase activity"/>
    <property type="evidence" value="ECO:0007669"/>
    <property type="project" value="UniProtKB-KW"/>
</dbReference>
<dbReference type="PANTHER" id="PTHR21529:SF4">
    <property type="entry name" value="TPR AND ANKYRIN REPEAT-CONTAINING PROTEIN 1"/>
    <property type="match status" value="1"/>
</dbReference>
<dbReference type="Gene3D" id="1.25.40.10">
    <property type="entry name" value="Tetratricopeptide repeat domain"/>
    <property type="match status" value="1"/>
</dbReference>
<keyword evidence="4" id="KW-0067">ATP-binding</keyword>
<name>A0A9N8VY99_9GLOM</name>
<dbReference type="GO" id="GO:0016787">
    <property type="term" value="F:hydrolase activity"/>
    <property type="evidence" value="ECO:0007669"/>
    <property type="project" value="UniProtKB-KW"/>
</dbReference>
<evidence type="ECO:0000256" key="2">
    <source>
        <dbReference type="ARBA" id="ARBA00022801"/>
    </source>
</evidence>
<keyword evidence="5" id="KW-0175">Coiled coil</keyword>
<dbReference type="InterPro" id="IPR039904">
    <property type="entry name" value="TRANK1"/>
</dbReference>
<dbReference type="InterPro" id="IPR027417">
    <property type="entry name" value="P-loop_NTPase"/>
</dbReference>
<dbReference type="InterPro" id="IPR011990">
    <property type="entry name" value="TPR-like_helical_dom_sf"/>
</dbReference>